<dbReference type="InterPro" id="IPR029229">
    <property type="entry name" value="Alkyl_sulf_C"/>
</dbReference>
<dbReference type="EMBL" id="FQZU01000015">
    <property type="protein sequence ID" value="SHJ97496.1"/>
    <property type="molecule type" value="Genomic_DNA"/>
</dbReference>
<evidence type="ECO:0000313" key="6">
    <source>
        <dbReference type="EMBL" id="SHJ97496.1"/>
    </source>
</evidence>
<dbReference type="GO" id="GO:0046872">
    <property type="term" value="F:metal ion binding"/>
    <property type="evidence" value="ECO:0007669"/>
    <property type="project" value="UniProtKB-KW"/>
</dbReference>
<proteinExistence type="inferred from homology"/>
<dbReference type="PANTHER" id="PTHR43223">
    <property type="entry name" value="ALKYL/ARYL-SULFATASE"/>
    <property type="match status" value="1"/>
</dbReference>
<keyword evidence="7" id="KW-1185">Reference proteome</keyword>
<sequence length="589" mass="65773">MKKVLLVLVVLLLVGAGGVGLFIKLRSQPSMEKKTIANVQAAGSLKEHTKHFERKVYKIADNIYSAVGFGLANSIMIEGDDGLIIVDTMESLQEARDVLAEFRKISGKPVKAIIYTHNHTDHIFGAQAFAEGGEPEVYAHENLGYYVNRLVSKMKPIIGNRSMRMFGNFLDQEGLENDGIGPFLGIGPDRELGYIPPTQTFRDKMDVEVAGVKMELIYAPGETNDTIYVWLKGPRILMTGDNLYRSFPNLYTIRGTPYRSVKSWYQSVDIIRDLKPEIMVPSHGQPIFGAEKVYAIATDYRDAIQYVHDQGIRCMNMGMTPDQIVEQVHLPPHLAASPYLQEYYGKVSWSLRSLFDGNLGWFDGDSATLQPLSQKDNAQLMADLAGGKDNLQKEAQARFDQGQFQAALQLTGYIIALDPQNQDARGLRSQALIKMGEREENANARHYYLTEALEIRDNFVASTGDVKSSPEMVHRFPIEGFFELMAVGLDPVKSADLDQKVAIRFTDAGKDFTIHVRRGVAEIQPRLLDDPDILVKVDSKIWKEMLSGLRNPVTTMAGFDYEKGGTIAFAKFMKMFKTPAPKLAFEPAA</sequence>
<dbReference type="SMART" id="SM00849">
    <property type="entry name" value="Lactamase_B"/>
    <property type="match status" value="1"/>
</dbReference>
<dbReference type="Gene3D" id="3.60.15.30">
    <property type="entry name" value="Metallo-beta-lactamase domain"/>
    <property type="match status" value="1"/>
</dbReference>
<dbReference type="InterPro" id="IPR029228">
    <property type="entry name" value="Alkyl_sulf_dimr"/>
</dbReference>
<reference evidence="7" key="1">
    <citation type="submission" date="2016-11" db="EMBL/GenBank/DDBJ databases">
        <authorList>
            <person name="Varghese N."/>
            <person name="Submissions S."/>
        </authorList>
    </citation>
    <scope>NUCLEOTIDE SEQUENCE [LARGE SCALE GENOMIC DNA]</scope>
    <source>
        <strain evidence="7">DSM 16219</strain>
    </source>
</reference>
<dbReference type="Pfam" id="PF00753">
    <property type="entry name" value="Lactamase_B"/>
    <property type="match status" value="1"/>
</dbReference>
<dbReference type="GO" id="GO:0018909">
    <property type="term" value="P:dodecyl sulfate metabolic process"/>
    <property type="evidence" value="ECO:0007669"/>
    <property type="project" value="InterPro"/>
</dbReference>
<dbReference type="SUPFAM" id="SSF55718">
    <property type="entry name" value="SCP-like"/>
    <property type="match status" value="1"/>
</dbReference>
<keyword evidence="3" id="KW-0862">Zinc</keyword>
<dbReference type="Pfam" id="PF14863">
    <property type="entry name" value="Alkyl_sulf_dimr"/>
    <property type="match status" value="1"/>
</dbReference>
<dbReference type="SUPFAM" id="SSF56281">
    <property type="entry name" value="Metallo-hydrolase/oxidoreductase"/>
    <property type="match status" value="1"/>
</dbReference>
<dbReference type="GO" id="GO:0018741">
    <property type="term" value="F:linear primary-alkylsulfatase activity"/>
    <property type="evidence" value="ECO:0007669"/>
    <property type="project" value="InterPro"/>
</dbReference>
<dbReference type="Pfam" id="PF14864">
    <property type="entry name" value="Alkyl_sulf_C"/>
    <property type="match status" value="1"/>
</dbReference>
<dbReference type="CDD" id="cd07710">
    <property type="entry name" value="arylsulfatase_Sdsa1-like_MBL-fold"/>
    <property type="match status" value="1"/>
</dbReference>
<feature type="domain" description="Metallo-beta-lactamase" evidence="5">
    <location>
        <begin position="71"/>
        <end position="283"/>
    </location>
</feature>
<evidence type="ECO:0000256" key="3">
    <source>
        <dbReference type="ARBA" id="ARBA00022833"/>
    </source>
</evidence>
<dbReference type="STRING" id="1121393.SAMN02745216_02648"/>
<dbReference type="InterPro" id="IPR044097">
    <property type="entry name" value="Bds1/SdsA1_MBL-fold"/>
</dbReference>
<dbReference type="RefSeq" id="WP_083611008.1">
    <property type="nucleotide sequence ID" value="NZ_FQZU01000015.1"/>
</dbReference>
<dbReference type="OrthoDB" id="9815874at2"/>
<dbReference type="Gene3D" id="1.25.40.880">
    <property type="entry name" value="Alkyl sulfatase, dimerisation domain"/>
    <property type="match status" value="1"/>
</dbReference>
<dbReference type="Proteomes" id="UP000183994">
    <property type="component" value="Unassembled WGS sequence"/>
</dbReference>
<accession>A0A1M6NPE6</accession>
<evidence type="ECO:0000256" key="1">
    <source>
        <dbReference type="ARBA" id="ARBA00022723"/>
    </source>
</evidence>
<organism evidence="6 7">
    <name type="scientific">Desulfatibacillum alkenivorans DSM 16219</name>
    <dbReference type="NCBI Taxonomy" id="1121393"/>
    <lineage>
        <taxon>Bacteria</taxon>
        <taxon>Pseudomonadati</taxon>
        <taxon>Thermodesulfobacteriota</taxon>
        <taxon>Desulfobacteria</taxon>
        <taxon>Desulfobacterales</taxon>
        <taxon>Desulfatibacillaceae</taxon>
        <taxon>Desulfatibacillum</taxon>
    </lineage>
</organism>
<evidence type="ECO:0000259" key="5">
    <source>
        <dbReference type="SMART" id="SM00849"/>
    </source>
</evidence>
<dbReference type="InterPro" id="IPR036527">
    <property type="entry name" value="SCP2_sterol-bd_dom_sf"/>
</dbReference>
<evidence type="ECO:0000256" key="2">
    <source>
        <dbReference type="ARBA" id="ARBA00022801"/>
    </source>
</evidence>
<gene>
    <name evidence="6" type="ORF">SAMN02745216_02648</name>
</gene>
<evidence type="ECO:0000256" key="4">
    <source>
        <dbReference type="ARBA" id="ARBA00033751"/>
    </source>
</evidence>
<dbReference type="InterPro" id="IPR052195">
    <property type="entry name" value="Bact_Alkyl/Aryl-Sulfatase"/>
</dbReference>
<dbReference type="InterPro" id="IPR001279">
    <property type="entry name" value="Metallo-B-lactamas"/>
</dbReference>
<dbReference type="PANTHER" id="PTHR43223:SF1">
    <property type="entry name" value="ALKYL_ARYL-SULFATASE BDS1"/>
    <property type="match status" value="1"/>
</dbReference>
<dbReference type="AlphaFoldDB" id="A0A1M6NPE6"/>
<name>A0A1M6NPE6_9BACT</name>
<keyword evidence="1" id="KW-0479">Metal-binding</keyword>
<comment type="similarity">
    <text evidence="4">Belongs to the metallo-beta-lactamase superfamily. Type III sulfatase family.</text>
</comment>
<evidence type="ECO:0000313" key="7">
    <source>
        <dbReference type="Proteomes" id="UP000183994"/>
    </source>
</evidence>
<dbReference type="GO" id="GO:0046983">
    <property type="term" value="F:protein dimerization activity"/>
    <property type="evidence" value="ECO:0007669"/>
    <property type="project" value="InterPro"/>
</dbReference>
<dbReference type="InterPro" id="IPR036866">
    <property type="entry name" value="RibonucZ/Hydroxyglut_hydro"/>
</dbReference>
<protein>
    <submittedName>
        <fullName evidence="6">Alkyl sulfatase BDS1, metallo-beta-lactamase superfamily</fullName>
    </submittedName>
</protein>
<dbReference type="InterPro" id="IPR038536">
    <property type="entry name" value="Alkyl/aryl-sulf_dimr_sf"/>
</dbReference>
<keyword evidence="2" id="KW-0378">Hydrolase</keyword>
<dbReference type="Gene3D" id="3.30.1050.10">
    <property type="entry name" value="SCP2 sterol-binding domain"/>
    <property type="match status" value="1"/>
</dbReference>